<dbReference type="AlphaFoldDB" id="A0A510PP51"/>
<accession>A0A510PP51</accession>
<organism evidence="2 3">
    <name type="scientific">Microcystis aeruginosa 11-30S32</name>
    <dbReference type="NCBI Taxonomy" id="2358142"/>
    <lineage>
        <taxon>Bacteria</taxon>
        <taxon>Bacillati</taxon>
        <taxon>Cyanobacteriota</taxon>
        <taxon>Cyanophyceae</taxon>
        <taxon>Oscillatoriophycideae</taxon>
        <taxon>Chroococcales</taxon>
        <taxon>Microcystaceae</taxon>
        <taxon>Microcystis</taxon>
    </lineage>
</organism>
<feature type="domain" description="DUF6876" evidence="1">
    <location>
        <begin position="3"/>
        <end position="124"/>
    </location>
</feature>
<dbReference type="Pfam" id="PF21781">
    <property type="entry name" value="DUF6876"/>
    <property type="match status" value="1"/>
</dbReference>
<comment type="caution">
    <text evidence="2">The sequence shown here is derived from an EMBL/GenBank/DDBJ whole genome shotgun (WGS) entry which is preliminary data.</text>
</comment>
<reference evidence="2 3" key="1">
    <citation type="journal article" date="2019" name="Appl. Environ. Microbiol.">
        <title>Co-occurrence of broad and narrow host-range viruses infecting the toxic bloom-forming cyanobacterium Microcystis aeruginosa.</title>
        <authorList>
            <person name="Morimoto D."/>
            <person name="Tominaga K."/>
            <person name="Nishimura Y."/>
            <person name="Yoshida N."/>
            <person name="Kimura S."/>
            <person name="Sako Y."/>
            <person name="Yoshida T."/>
        </authorList>
    </citation>
    <scope>NUCLEOTIDE SEQUENCE [LARGE SCALE GENOMIC DNA]</scope>
    <source>
        <strain evidence="2 3">11-30S32</strain>
    </source>
</reference>
<proteinExistence type="predicted"/>
<name>A0A510PP51_MICAE</name>
<gene>
    <name evidence="2" type="ORF">MAE30S32_42940</name>
</gene>
<dbReference type="InterPro" id="IPR049241">
    <property type="entry name" value="DUF6876"/>
</dbReference>
<sequence length="124" mass="14270">MNKLENLSEFTGTENYYTNPLYPFKYTDGIKYVAENGGAYWLLDAIASWQLEKIIRCDQYLADLQFWKLKVSDDNSAVLTCERDSDDIACEQKIPFTDFPIQEIRLYLVNMGNGGGVLMLPSEY</sequence>
<evidence type="ECO:0000313" key="3">
    <source>
        <dbReference type="Proteomes" id="UP000321223"/>
    </source>
</evidence>
<protein>
    <recommendedName>
        <fullName evidence="1">DUF6876 domain-containing protein</fullName>
    </recommendedName>
</protein>
<dbReference type="RefSeq" id="WP_147073545.1">
    <property type="nucleotide sequence ID" value="NZ_BHVU01000423.1"/>
</dbReference>
<dbReference type="Proteomes" id="UP000321223">
    <property type="component" value="Unassembled WGS sequence"/>
</dbReference>
<dbReference type="EMBL" id="BHVU01000423">
    <property type="protein sequence ID" value="GCA95642.1"/>
    <property type="molecule type" value="Genomic_DNA"/>
</dbReference>
<evidence type="ECO:0000259" key="1">
    <source>
        <dbReference type="Pfam" id="PF21781"/>
    </source>
</evidence>
<evidence type="ECO:0000313" key="2">
    <source>
        <dbReference type="EMBL" id="GCA95642.1"/>
    </source>
</evidence>